<dbReference type="InParanoid" id="G3IKT1"/>
<reference evidence="2" key="1">
    <citation type="journal article" date="2011" name="Nat. Biotechnol.">
        <title>The genomic sequence of the Chinese hamster ovary (CHO)-K1 cell line.</title>
        <authorList>
            <person name="Xu X."/>
            <person name="Nagarajan H."/>
            <person name="Lewis N.E."/>
            <person name="Pan S."/>
            <person name="Cai Z."/>
            <person name="Liu X."/>
            <person name="Chen W."/>
            <person name="Xie M."/>
            <person name="Wang W."/>
            <person name="Hammond S."/>
            <person name="Andersen M.R."/>
            <person name="Neff N."/>
            <person name="Passarelli B."/>
            <person name="Koh W."/>
            <person name="Fan H.C."/>
            <person name="Wang J."/>
            <person name="Gui Y."/>
            <person name="Lee K.H."/>
            <person name="Betenbaugh M.J."/>
            <person name="Quake S.R."/>
            <person name="Famili I."/>
            <person name="Palsson B.O."/>
            <person name="Wang J."/>
        </authorList>
    </citation>
    <scope>NUCLEOTIDE SEQUENCE [LARGE SCALE GENOMIC DNA]</scope>
    <source>
        <strain evidence="2">CHO K1 cell line</strain>
    </source>
</reference>
<evidence type="ECO:0000313" key="1">
    <source>
        <dbReference type="EMBL" id="EGW14278.1"/>
    </source>
</evidence>
<sequence>MLEYLDNSTKVQDSPLPVLNLLIAGWCGFGSQKARLLRIFLKMVLVWCDYTWP</sequence>
<dbReference type="AlphaFoldDB" id="G3IKT1"/>
<dbReference type="EMBL" id="JH003752">
    <property type="protein sequence ID" value="EGW14278.1"/>
    <property type="molecule type" value="Genomic_DNA"/>
</dbReference>
<protein>
    <submittedName>
        <fullName evidence="1">Uncharacterized protein</fullName>
    </submittedName>
</protein>
<name>G3IKT1_CRIGR</name>
<dbReference type="Proteomes" id="UP000001075">
    <property type="component" value="Unassembled WGS sequence"/>
</dbReference>
<evidence type="ECO:0000313" key="2">
    <source>
        <dbReference type="Proteomes" id="UP000001075"/>
    </source>
</evidence>
<accession>G3IKT1</accession>
<organism evidence="1 2">
    <name type="scientific">Cricetulus griseus</name>
    <name type="common">Chinese hamster</name>
    <name type="synonym">Cricetulus barabensis griseus</name>
    <dbReference type="NCBI Taxonomy" id="10029"/>
    <lineage>
        <taxon>Eukaryota</taxon>
        <taxon>Metazoa</taxon>
        <taxon>Chordata</taxon>
        <taxon>Craniata</taxon>
        <taxon>Vertebrata</taxon>
        <taxon>Euteleostomi</taxon>
        <taxon>Mammalia</taxon>
        <taxon>Eutheria</taxon>
        <taxon>Euarchontoglires</taxon>
        <taxon>Glires</taxon>
        <taxon>Rodentia</taxon>
        <taxon>Myomorpha</taxon>
        <taxon>Muroidea</taxon>
        <taxon>Cricetidae</taxon>
        <taxon>Cricetinae</taxon>
        <taxon>Cricetulus</taxon>
    </lineage>
</organism>
<proteinExistence type="predicted"/>
<gene>
    <name evidence="1" type="ORF">I79_024484</name>
</gene>